<feature type="signal peptide" evidence="2">
    <location>
        <begin position="1"/>
        <end position="18"/>
    </location>
</feature>
<dbReference type="InterPro" id="IPR008979">
    <property type="entry name" value="Galactose-bd-like_sf"/>
</dbReference>
<organism evidence="3 4">
    <name type="scientific">Crassostrea virginica</name>
    <name type="common">Eastern oyster</name>
    <dbReference type="NCBI Taxonomy" id="6565"/>
    <lineage>
        <taxon>Eukaryota</taxon>
        <taxon>Metazoa</taxon>
        <taxon>Spiralia</taxon>
        <taxon>Lophotrochozoa</taxon>
        <taxon>Mollusca</taxon>
        <taxon>Bivalvia</taxon>
        <taxon>Autobranchia</taxon>
        <taxon>Pteriomorphia</taxon>
        <taxon>Ostreida</taxon>
        <taxon>Ostreoidea</taxon>
        <taxon>Ostreidae</taxon>
        <taxon>Crassostrea</taxon>
    </lineage>
</organism>
<gene>
    <name evidence="4" type="primary">LOC111117674</name>
</gene>
<proteinExistence type="predicted"/>
<accession>A0A8B8CBM9</accession>
<keyword evidence="3" id="KW-1185">Reference proteome</keyword>
<dbReference type="Gene3D" id="2.60.120.260">
    <property type="entry name" value="Galactose-binding domain-like"/>
    <property type="match status" value="1"/>
</dbReference>
<dbReference type="InterPro" id="IPR051941">
    <property type="entry name" value="BG_Antigen-Binding_Lectin"/>
</dbReference>
<sequence length="296" mass="33131">MIHHVFIWSTFCFLLCNSYEDLSLRKNASQSTTDSGFKASNAVDGDITTCMRTKPIGGDSSYESVWWMVDLGRVSNINRISIIFKNYEGFELRQRGRFAGFTLFVSNTKDIKGSSLCYKNEPQLPPLNFTTTCTASGRYVIFYNQRLDGVHYPNGYISHNVSTELCEVNVMGCTTTDVYGYDCELPCPANCRYNICDIQDGSCLSCKSGWHGKYCEIDESRKPTSDSSVLIGVMVFVGISLAIAIGGLLSERKRLNCTCRSKTYEVSKMHLSNLQKVTVKRPVNTYQGFTDISSEA</sequence>
<keyword evidence="1" id="KW-1133">Transmembrane helix</keyword>
<keyword evidence="1" id="KW-0812">Transmembrane</keyword>
<evidence type="ECO:0000313" key="3">
    <source>
        <dbReference type="Proteomes" id="UP000694844"/>
    </source>
</evidence>
<dbReference type="KEGG" id="cvn:111117674"/>
<feature type="chain" id="PRO_5034250322" evidence="2">
    <location>
        <begin position="19"/>
        <end position="296"/>
    </location>
</feature>
<dbReference type="PANTHER" id="PTHR45713:SF6">
    <property type="entry name" value="F5_8 TYPE C DOMAIN-CONTAINING PROTEIN"/>
    <property type="match status" value="1"/>
</dbReference>
<keyword evidence="2" id="KW-0732">Signal</keyword>
<dbReference type="Pfam" id="PF22633">
    <property type="entry name" value="F5_F8_type_C_2"/>
    <property type="match status" value="1"/>
</dbReference>
<reference evidence="4" key="1">
    <citation type="submission" date="2025-08" db="UniProtKB">
        <authorList>
            <consortium name="RefSeq"/>
        </authorList>
    </citation>
    <scope>IDENTIFICATION</scope>
    <source>
        <tissue evidence="4">Whole sample</tissue>
    </source>
</reference>
<evidence type="ECO:0000313" key="4">
    <source>
        <dbReference type="RefSeq" id="XP_022312549.1"/>
    </source>
</evidence>
<dbReference type="GeneID" id="111117674"/>
<dbReference type="RefSeq" id="XP_022312549.1">
    <property type="nucleotide sequence ID" value="XM_022456841.1"/>
</dbReference>
<dbReference type="SUPFAM" id="SSF49785">
    <property type="entry name" value="Galactose-binding domain-like"/>
    <property type="match status" value="1"/>
</dbReference>
<dbReference type="AlphaFoldDB" id="A0A8B8CBM9"/>
<dbReference type="OrthoDB" id="10252017at2759"/>
<name>A0A8B8CBM9_CRAVI</name>
<dbReference type="PANTHER" id="PTHR45713">
    <property type="entry name" value="FTP DOMAIN-CONTAINING PROTEIN"/>
    <property type="match status" value="1"/>
</dbReference>
<keyword evidence="1" id="KW-0472">Membrane</keyword>
<feature type="transmembrane region" description="Helical" evidence="1">
    <location>
        <begin position="229"/>
        <end position="250"/>
    </location>
</feature>
<dbReference type="Proteomes" id="UP000694844">
    <property type="component" value="Chromosome 10"/>
</dbReference>
<evidence type="ECO:0000256" key="2">
    <source>
        <dbReference type="SAM" id="SignalP"/>
    </source>
</evidence>
<protein>
    <submittedName>
        <fullName evidence="4">Uncharacterized protein LOC111117674</fullName>
    </submittedName>
</protein>
<evidence type="ECO:0000256" key="1">
    <source>
        <dbReference type="SAM" id="Phobius"/>
    </source>
</evidence>